<evidence type="ECO:0000313" key="5">
    <source>
        <dbReference type="EMBL" id="CAJ1082889.1"/>
    </source>
</evidence>
<dbReference type="GO" id="GO:0004523">
    <property type="term" value="F:RNA-DNA hybrid ribonuclease activity"/>
    <property type="evidence" value="ECO:0007669"/>
    <property type="project" value="UniProtKB-EC"/>
</dbReference>
<dbReference type="InterPro" id="IPR036691">
    <property type="entry name" value="Endo/exonu/phosph_ase_sf"/>
</dbReference>
<dbReference type="EC" id="3.1.26.4" evidence="2"/>
<proteinExistence type="inferred from homology"/>
<dbReference type="PROSITE" id="PS50878">
    <property type="entry name" value="RT_POL"/>
    <property type="match status" value="1"/>
</dbReference>
<dbReference type="EMBL" id="OY660884">
    <property type="protein sequence ID" value="CAJ1082889.1"/>
    <property type="molecule type" value="Genomic_DNA"/>
</dbReference>
<organism evidence="5 6">
    <name type="scientific">Xyrichtys novacula</name>
    <name type="common">Pearly razorfish</name>
    <name type="synonym">Hemipteronotus novacula</name>
    <dbReference type="NCBI Taxonomy" id="13765"/>
    <lineage>
        <taxon>Eukaryota</taxon>
        <taxon>Metazoa</taxon>
        <taxon>Chordata</taxon>
        <taxon>Craniata</taxon>
        <taxon>Vertebrata</taxon>
        <taxon>Euteleostomi</taxon>
        <taxon>Actinopterygii</taxon>
        <taxon>Neopterygii</taxon>
        <taxon>Teleostei</taxon>
        <taxon>Neoteleostei</taxon>
        <taxon>Acanthomorphata</taxon>
        <taxon>Eupercaria</taxon>
        <taxon>Labriformes</taxon>
        <taxon>Labridae</taxon>
        <taxon>Xyrichtys</taxon>
    </lineage>
</organism>
<evidence type="ECO:0000256" key="1">
    <source>
        <dbReference type="ARBA" id="ARBA00010879"/>
    </source>
</evidence>
<accession>A0AAV1HC36</accession>
<protein>
    <recommendedName>
        <fullName evidence="2">ribonuclease H</fullName>
        <ecNumber evidence="2">3.1.26.4</ecNumber>
    </recommendedName>
</protein>
<dbReference type="Gene3D" id="3.60.10.10">
    <property type="entry name" value="Endonuclease/exonuclease/phosphatase"/>
    <property type="match status" value="1"/>
</dbReference>
<evidence type="ECO:0000259" key="4">
    <source>
        <dbReference type="PROSITE" id="PS50878"/>
    </source>
</evidence>
<evidence type="ECO:0000313" key="6">
    <source>
        <dbReference type="Proteomes" id="UP001178508"/>
    </source>
</evidence>
<evidence type="ECO:0000256" key="2">
    <source>
        <dbReference type="ARBA" id="ARBA00012180"/>
    </source>
</evidence>
<dbReference type="PRINTS" id="PR01345">
    <property type="entry name" value="CERVTRCPTASE"/>
</dbReference>
<dbReference type="SUPFAM" id="SSF56672">
    <property type="entry name" value="DNA/RNA polymerases"/>
    <property type="match status" value="1"/>
</dbReference>
<dbReference type="InterPro" id="IPR043128">
    <property type="entry name" value="Rev_trsase/Diguanyl_cyclase"/>
</dbReference>
<feature type="compositionally biased region" description="Basic and acidic residues" evidence="3">
    <location>
        <begin position="1"/>
        <end position="17"/>
    </location>
</feature>
<dbReference type="PANTHER" id="PTHR47027:SF26">
    <property type="entry name" value="REVERSE TRANSCRIPTASE DOMAIN-CONTAINING PROTEIN"/>
    <property type="match status" value="1"/>
</dbReference>
<comment type="similarity">
    <text evidence="1">Belongs to the beta type-B retroviral polymerase family. HERV class-II K(HML-2) pol subfamily.</text>
</comment>
<reference evidence="5" key="1">
    <citation type="submission" date="2023-08" db="EMBL/GenBank/DDBJ databases">
        <authorList>
            <person name="Alioto T."/>
            <person name="Alioto T."/>
            <person name="Gomez Garrido J."/>
        </authorList>
    </citation>
    <scope>NUCLEOTIDE SEQUENCE</scope>
</reference>
<dbReference type="InterPro" id="IPR000477">
    <property type="entry name" value="RT_dom"/>
</dbReference>
<dbReference type="Pfam" id="PF00078">
    <property type="entry name" value="RVT_1"/>
    <property type="match status" value="1"/>
</dbReference>
<dbReference type="Proteomes" id="UP001178508">
    <property type="component" value="Chromosome 21"/>
</dbReference>
<dbReference type="InterPro" id="IPR043502">
    <property type="entry name" value="DNA/RNA_pol_sf"/>
</dbReference>
<feature type="domain" description="Reverse transcriptase" evidence="4">
    <location>
        <begin position="714"/>
        <end position="990"/>
    </location>
</feature>
<gene>
    <name evidence="5" type="ORF">XNOV1_A005665</name>
</gene>
<keyword evidence="6" id="KW-1185">Reference proteome</keyword>
<evidence type="ECO:0000256" key="3">
    <source>
        <dbReference type="SAM" id="MobiDB-lite"/>
    </source>
</evidence>
<dbReference type="PANTHER" id="PTHR47027">
    <property type="entry name" value="REVERSE TRANSCRIPTASE DOMAIN-CONTAINING PROTEIN"/>
    <property type="match status" value="1"/>
</dbReference>
<feature type="region of interest" description="Disordered" evidence="3">
    <location>
        <begin position="1"/>
        <end position="20"/>
    </location>
</feature>
<name>A0AAV1HC36_XYRNO</name>
<sequence>MADQEKQLRSRSNKNESECCSGGAAVMKELKALNARLDRMQIDLENQVNSRIDSMEKQVNSRVDKLCGSMEKLMAENKDAVLKEIEKATKDMRANLDTEVGILCARMERMEKKIFDTEATKKSFDPETSVIVVGLPESEGEDLMSKVRDLLHDGLGCDIVVCPVAVERMSARGNRPGLVKVELSSVQVKIAVLRRKSKLKDNERFNKVYMSSAKSHAERLLELNFRSLIRETAVGKDFYLTGNGRLLKRTQSSRSVAREAGLGESSNWGRNADLYFSHLLAVLYTITDKVDSIYICGDLNCRIGGLKDYAEGNDILPRMSLDTGVNKHGHSFIEFLKDSNCCILNGRLNPENNNFTSISVRGKAVVDYIVTPHADMKTCIEFNVYTPSDLIDKVGPESLNLIGDHSRLPDHSVLCLRFQVGEVFNYQNNADRLQYVKRRSNNYPDNFLSSEICRRAILEVVDQLQIAQENQERVDQCYTNLCNFLHAEMEKYCPVQKMGSTKKYYRAKQPYWNNELNEEWLKLRSAERTFLKCSNRDPGKRRVLHSEFKQCQVNFDRKLRFVKRKFRRGQALKLEQLQTGNPQQFWREIHKLGPKKKSLIPWEVLLENGESSFESEQILKKWEKDFSNLFNHSSSSSFDDDFLGEICKIKFELESGMNTIYHQNDMLNSEITVDEVLKSLNKAKENKAIGIEELPNEVLKSPNLSNVLHCLCYICFHNGIIPSIWNRSIIKPIPKSKKDDPRVPLNYRGISLISTVYKIYSGVLNNRLNVFLESHGGLVDEQNGFRKNRACIDHIYVLSSVVRARLKEGKSTFACFVDFKKAFDCVNRDLLLFKLLSSGINGKFYHAIKALYRDPIACVQINNLRTDWFPTPFGVKQGDLLSPSLFALYINDLVQDIKRVNAGVPIEDINLSILLYADDIVLIAENESNLQIMLNIMSSWCNKWRLAINSEKTQVVHFRKKSLLQSNFKFQFGSASLEYTCHYKYLGFVFDENMKFSEGRKILAESAGRALGSVLSKMKSCTDLGFSTFTQLYKSLVDPVLLYAAGIWGFEEVADCNSVQNRALRCFLGVHKYAAKAAIEGDVGWDPCIVNQHCEMVRLWNRLVSLPEERLTRKIFNWDRANHHPWSSEISMILFASDMHVMFRNNLQCNINSVKQNMFEKHEDQWKQDIWKKPKLRNYVQFKKNYFTEPYIFLNLKRRQRSLCAQLRTGTLPLAVEVGRFKGLPKEARLCEFCDLQVVEDEFHFIFNCPLYVDLRTVIFESIQFKNPDLFWKSEGSFITKQSTKPPITQNYDFCYMNSW</sequence>
<dbReference type="Gene3D" id="3.30.70.270">
    <property type="match status" value="1"/>
</dbReference>
<dbReference type="CDD" id="cd01650">
    <property type="entry name" value="RT_nLTR_like"/>
    <property type="match status" value="1"/>
</dbReference>